<reference evidence="1 2" key="1">
    <citation type="journal article" date="2015" name="Nature">
        <title>rRNA introns, odd ribosomes, and small enigmatic genomes across a large radiation of phyla.</title>
        <authorList>
            <person name="Brown C.T."/>
            <person name="Hug L.A."/>
            <person name="Thomas B.C."/>
            <person name="Sharon I."/>
            <person name="Castelle C.J."/>
            <person name="Singh A."/>
            <person name="Wilkins M.J."/>
            <person name="Williams K.H."/>
            <person name="Banfield J.F."/>
        </authorList>
    </citation>
    <scope>NUCLEOTIDE SEQUENCE [LARGE SCALE GENOMIC DNA]</scope>
</reference>
<evidence type="ECO:0000313" key="2">
    <source>
        <dbReference type="Proteomes" id="UP000034086"/>
    </source>
</evidence>
<proteinExistence type="predicted"/>
<name>A0A0G1M5I8_9BACT</name>
<dbReference type="AlphaFoldDB" id="A0A0G1M5I8"/>
<accession>A0A0G1M5I8</accession>
<sequence length="256" mass="28539">MIRKLIGTIIILVLVVLALGTSSVKASHSWGNYHWARTSNPFNLNLGDNLSSAWDLFLATTSTDWSVSDVLDTTVVAGQAKRNCRPTSGRVEVCNAKYGRNGWLGLAQIWVSGDHIYQGVTKANDTYFNTSTYNTPGWRNLVMCQEVGHTLGLDHQDENFDNANLGTCMDYTSNPYGPPSNEHPNAHDYEQLEIIYEHLDSITTISQTINQRNGLEVNLDNPSQWGKLVKSQGRIAVYERDFGGGYKAFTFVIWAD</sequence>
<dbReference type="InterPro" id="IPR024079">
    <property type="entry name" value="MetalloPept_cat_dom_sf"/>
</dbReference>
<comment type="caution">
    <text evidence="1">The sequence shown here is derived from an EMBL/GenBank/DDBJ whole genome shotgun (WGS) entry which is preliminary data.</text>
</comment>
<evidence type="ECO:0000313" key="1">
    <source>
        <dbReference type="EMBL" id="KKU03544.1"/>
    </source>
</evidence>
<dbReference type="SUPFAM" id="SSF55486">
    <property type="entry name" value="Metalloproteases ('zincins'), catalytic domain"/>
    <property type="match status" value="1"/>
</dbReference>
<protein>
    <recommendedName>
        <fullName evidence="3">Peptidase M10 metallopeptidase domain-containing protein</fullName>
    </recommendedName>
</protein>
<dbReference type="GO" id="GO:0008237">
    <property type="term" value="F:metallopeptidase activity"/>
    <property type="evidence" value="ECO:0007669"/>
    <property type="project" value="InterPro"/>
</dbReference>
<organism evidence="1 2">
    <name type="scientific">Candidatus Woesebacteria bacterium GW2011_GWE1_45_18</name>
    <dbReference type="NCBI Taxonomy" id="1618598"/>
    <lineage>
        <taxon>Bacteria</taxon>
        <taxon>Candidatus Woeseibacteriota</taxon>
    </lineage>
</organism>
<dbReference type="EMBL" id="LCKQ01000018">
    <property type="protein sequence ID" value="KKU03544.1"/>
    <property type="molecule type" value="Genomic_DNA"/>
</dbReference>
<gene>
    <name evidence="1" type="ORF">UX03_C0018G0002</name>
</gene>
<dbReference type="Proteomes" id="UP000034086">
    <property type="component" value="Unassembled WGS sequence"/>
</dbReference>
<evidence type="ECO:0008006" key="3">
    <source>
        <dbReference type="Google" id="ProtNLM"/>
    </source>
</evidence>
<dbReference type="Gene3D" id="3.40.390.10">
    <property type="entry name" value="Collagenase (Catalytic Domain)"/>
    <property type="match status" value="1"/>
</dbReference>